<dbReference type="PANTHER" id="PTHR32309">
    <property type="entry name" value="TYROSINE-PROTEIN KINASE"/>
    <property type="match status" value="1"/>
</dbReference>
<protein>
    <submittedName>
        <fullName evidence="4">Uncharacterized protein involved in exopolysaccharide biosynthesis</fullName>
    </submittedName>
</protein>
<feature type="domain" description="Tyrosine-protein kinase G-rich" evidence="3">
    <location>
        <begin position="340"/>
        <end position="413"/>
    </location>
</feature>
<accession>A0ABX0TRA7</accession>
<organism evidence="4 5">
    <name type="scientific">Sphingomonas vulcanisoli</name>
    <dbReference type="NCBI Taxonomy" id="1658060"/>
    <lineage>
        <taxon>Bacteria</taxon>
        <taxon>Pseudomonadati</taxon>
        <taxon>Pseudomonadota</taxon>
        <taxon>Alphaproteobacteria</taxon>
        <taxon>Sphingomonadales</taxon>
        <taxon>Sphingomonadaceae</taxon>
        <taxon>Sphingomonas</taxon>
    </lineage>
</organism>
<evidence type="ECO:0000256" key="1">
    <source>
        <dbReference type="SAM" id="Coils"/>
    </source>
</evidence>
<evidence type="ECO:0000256" key="2">
    <source>
        <dbReference type="SAM" id="Phobius"/>
    </source>
</evidence>
<reference evidence="4 5" key="1">
    <citation type="submission" date="2020-03" db="EMBL/GenBank/DDBJ databases">
        <title>Genomic Encyclopedia of Type Strains, Phase III (KMG-III): the genomes of soil and plant-associated and newly described type strains.</title>
        <authorList>
            <person name="Whitman W."/>
        </authorList>
    </citation>
    <scope>NUCLEOTIDE SEQUENCE [LARGE SCALE GENOMIC DNA]</scope>
    <source>
        <strain evidence="4 5">CECT 8804</strain>
    </source>
</reference>
<evidence type="ECO:0000313" key="5">
    <source>
        <dbReference type="Proteomes" id="UP000727456"/>
    </source>
</evidence>
<feature type="transmembrane region" description="Helical" evidence="2">
    <location>
        <begin position="16"/>
        <end position="34"/>
    </location>
</feature>
<dbReference type="InterPro" id="IPR050445">
    <property type="entry name" value="Bact_polysacc_biosynth/exp"/>
</dbReference>
<comment type="caution">
    <text evidence="4">The sequence shown here is derived from an EMBL/GenBank/DDBJ whole genome shotgun (WGS) entry which is preliminary data.</text>
</comment>
<proteinExistence type="predicted"/>
<gene>
    <name evidence="4" type="ORF">FHS31_001674</name>
</gene>
<dbReference type="EMBL" id="JAAOZC010000003">
    <property type="protein sequence ID" value="NIJ08064.1"/>
    <property type="molecule type" value="Genomic_DNA"/>
</dbReference>
<dbReference type="Pfam" id="PF13807">
    <property type="entry name" value="GNVR"/>
    <property type="match status" value="1"/>
</dbReference>
<feature type="transmembrane region" description="Helical" evidence="2">
    <location>
        <begin position="392"/>
        <end position="411"/>
    </location>
</feature>
<dbReference type="InterPro" id="IPR032807">
    <property type="entry name" value="GNVR"/>
</dbReference>
<keyword evidence="2" id="KW-1133">Transmembrane helix</keyword>
<keyword evidence="2" id="KW-0472">Membrane</keyword>
<keyword evidence="5" id="KW-1185">Reference proteome</keyword>
<evidence type="ECO:0000313" key="4">
    <source>
        <dbReference type="EMBL" id="NIJ08064.1"/>
    </source>
</evidence>
<evidence type="ECO:0000259" key="3">
    <source>
        <dbReference type="Pfam" id="PF13807"/>
    </source>
</evidence>
<name>A0ABX0TRA7_9SPHN</name>
<dbReference type="PANTHER" id="PTHR32309:SF13">
    <property type="entry name" value="FERRIC ENTEROBACTIN TRANSPORT PROTEIN FEPE"/>
    <property type="match status" value="1"/>
</dbReference>
<feature type="coiled-coil region" evidence="1">
    <location>
        <begin position="172"/>
        <end position="199"/>
    </location>
</feature>
<dbReference type="RefSeq" id="WP_167072886.1">
    <property type="nucleotide sequence ID" value="NZ_JAAOZC010000003.1"/>
</dbReference>
<keyword evidence="1" id="KW-0175">Coiled coil</keyword>
<keyword evidence="2" id="KW-0812">Transmembrane</keyword>
<sequence>MTFAQLIRLLLSRWKTLMIGGFIGAVLMITWSLLTAPMYRATAQVIVDVRPPETLSQQTPIDQLSPDYLATQMDILLSVRIARIVVQRLQLASNSALLQNMGWDGQGSVEDFIVSRLQKNLKVQAASLASRVIEVNYASNSASFSAGVANAFAQAYVDTVLDLQSQPARDSAAWYQRRAREVQRELAAAQSRLTIRQRELGVATDLNQPNSSDDTRLQALSAQLAAVQAQDAMTNGKGNDLPGVLANPVVQQLQSDIAKLEGQRRQLAQTAGPNNPDYRQVVGQLAALRGQLATQQAQVQQGSRVAAGQTTSSVSRLTEAVAAEKARVIDSKARRDEVAVLAQDVRNLQTMYDQMAARRSQLDLLGDSTQSNVTILTPAVPPELPYWPRKSLMAIAGIFLGGMVAAGITIFRELADQRLRGHLDYETWLGIPDLGTLRIGPPAPRRLTGRVASRVVGLLPFRGKGAASG</sequence>
<dbReference type="Proteomes" id="UP000727456">
    <property type="component" value="Unassembled WGS sequence"/>
</dbReference>